<reference evidence="2 3" key="1">
    <citation type="submission" date="2017-01" db="EMBL/GenBank/DDBJ databases">
        <authorList>
            <person name="Varghese N."/>
            <person name="Submissions S."/>
        </authorList>
    </citation>
    <scope>NUCLEOTIDE SEQUENCE [LARGE SCALE GENOMIC DNA]</scope>
    <source>
        <strain evidence="2 3">ATCC 700171</strain>
    </source>
</reference>
<organism evidence="2 3">
    <name type="scientific">Paracoccus thiocyanatus</name>
    <dbReference type="NCBI Taxonomy" id="34006"/>
    <lineage>
        <taxon>Bacteria</taxon>
        <taxon>Pseudomonadati</taxon>
        <taxon>Pseudomonadota</taxon>
        <taxon>Alphaproteobacteria</taxon>
        <taxon>Rhodobacterales</taxon>
        <taxon>Paracoccaceae</taxon>
        <taxon>Paracoccus</taxon>
    </lineage>
</organism>
<dbReference type="EMBL" id="FTMK01000007">
    <property type="protein sequence ID" value="SIQ39280.1"/>
    <property type="molecule type" value="Genomic_DNA"/>
</dbReference>
<gene>
    <name evidence="2" type="ORF">SAMN05421641_10774</name>
</gene>
<evidence type="ECO:0000313" key="2">
    <source>
        <dbReference type="EMBL" id="SIQ39280.1"/>
    </source>
</evidence>
<dbReference type="Proteomes" id="UP000323956">
    <property type="component" value="Unassembled WGS sequence"/>
</dbReference>
<evidence type="ECO:0008006" key="4">
    <source>
        <dbReference type="Google" id="ProtNLM"/>
    </source>
</evidence>
<keyword evidence="1" id="KW-1133">Transmembrane helix</keyword>
<evidence type="ECO:0000313" key="3">
    <source>
        <dbReference type="Proteomes" id="UP000323956"/>
    </source>
</evidence>
<protein>
    <recommendedName>
        <fullName evidence="4">Bacteriophage holin of superfamily 6 (Holin_LLH)</fullName>
    </recommendedName>
</protein>
<dbReference type="AlphaFoldDB" id="A0A1N6SE06"/>
<name>A0A1N6SE06_9RHOB</name>
<dbReference type="RefSeq" id="WP_149765246.1">
    <property type="nucleotide sequence ID" value="NZ_FTMK01000007.1"/>
</dbReference>
<dbReference type="OrthoDB" id="7775871at2"/>
<evidence type="ECO:0000256" key="1">
    <source>
        <dbReference type="SAM" id="Phobius"/>
    </source>
</evidence>
<keyword evidence="1" id="KW-0812">Transmembrane</keyword>
<proteinExistence type="predicted"/>
<sequence>MQSIINAAAPHLLELLGLAITGVIGWAAAAARRKWGIDIEASHREALHWALYTAAQLAIKHELTGKAAVDLVLEYARRSVPDAIGNLKPSAEVLTDLARAKLEEVAAEKVKGATGDAVDRLADALRRAAGV</sequence>
<keyword evidence="1" id="KW-0472">Membrane</keyword>
<feature type="transmembrane region" description="Helical" evidence="1">
    <location>
        <begin position="12"/>
        <end position="31"/>
    </location>
</feature>
<accession>A0A1N6SE06</accession>